<reference evidence="2" key="1">
    <citation type="journal article" date="2019" name="Int. J. Syst. Evol. Microbiol.">
        <title>The Global Catalogue of Microorganisms (GCM) 10K type strain sequencing project: providing services to taxonomists for standard genome sequencing and annotation.</title>
        <authorList>
            <consortium name="The Broad Institute Genomics Platform"/>
            <consortium name="The Broad Institute Genome Sequencing Center for Infectious Disease"/>
            <person name="Wu L."/>
            <person name="Ma J."/>
        </authorList>
    </citation>
    <scope>NUCLEOTIDE SEQUENCE [LARGE SCALE GENOMIC DNA]</scope>
    <source>
        <strain evidence="2">JCM 17064</strain>
    </source>
</reference>
<evidence type="ECO:0000313" key="1">
    <source>
        <dbReference type="EMBL" id="GAA4023587.1"/>
    </source>
</evidence>
<organism evidence="1 2">
    <name type="scientific">Flavobacterium cheonhonense</name>
    <dbReference type="NCBI Taxonomy" id="706185"/>
    <lineage>
        <taxon>Bacteria</taxon>
        <taxon>Pseudomonadati</taxon>
        <taxon>Bacteroidota</taxon>
        <taxon>Flavobacteriia</taxon>
        <taxon>Flavobacteriales</taxon>
        <taxon>Flavobacteriaceae</taxon>
        <taxon>Flavobacterium</taxon>
    </lineage>
</organism>
<comment type="caution">
    <text evidence="1">The sequence shown here is derived from an EMBL/GenBank/DDBJ whole genome shotgun (WGS) entry which is preliminary data.</text>
</comment>
<keyword evidence="2" id="KW-1185">Reference proteome</keyword>
<evidence type="ECO:0000313" key="2">
    <source>
        <dbReference type="Proteomes" id="UP001500968"/>
    </source>
</evidence>
<proteinExistence type="predicted"/>
<dbReference type="RefSeq" id="WP_324692284.1">
    <property type="nucleotide sequence ID" value="NZ_BAABCR010000003.1"/>
</dbReference>
<gene>
    <name evidence="1" type="ORF">GCM10022386_03210</name>
</gene>
<dbReference type="EMBL" id="BAABCR010000003">
    <property type="protein sequence ID" value="GAA4023587.1"/>
    <property type="molecule type" value="Genomic_DNA"/>
</dbReference>
<dbReference type="PROSITE" id="PS51257">
    <property type="entry name" value="PROKAR_LIPOPROTEIN"/>
    <property type="match status" value="1"/>
</dbReference>
<name>A0ABP7TB93_9FLAO</name>
<dbReference type="Pfam" id="PF14054">
    <property type="entry name" value="DUF4249"/>
    <property type="match status" value="1"/>
</dbReference>
<sequence>MKSTNYLYILILLLTFSSCEKVIDIGLETGEPRLVIEASINWYAETAGNEQKIKLSTTTGYFDEDIPKVSNATVFITNSANQVFDFIEDPTELGTYKCVNFIPSVNETYTLTVIHEGETYTATEKLLNTPTITGVEQINDGGVLGNETEVKFYFDDLVNETNFYFLRIDDPYKVIPEYGVIEDRFFQNNEMFGLYFSEDLKPGDTLKFTLNGVTQGYFNYMDVLLEQTGTNSMGPFSTPTATVRGNIINQTNFDHFALGYFRLSKTEVSEYVIE</sequence>
<protein>
    <submittedName>
        <fullName evidence="1">DUF4249 domain-containing protein</fullName>
    </submittedName>
</protein>
<dbReference type="InterPro" id="IPR025345">
    <property type="entry name" value="DUF4249"/>
</dbReference>
<accession>A0ABP7TB93</accession>
<dbReference type="Proteomes" id="UP001500968">
    <property type="component" value="Unassembled WGS sequence"/>
</dbReference>